<dbReference type="EMBL" id="CP003218">
    <property type="protein sequence ID" value="AEX05907.1"/>
    <property type="molecule type" value="Genomic_DNA"/>
</dbReference>
<dbReference type="RefSeq" id="WP_014229435.1">
    <property type="nucleotide sequence ID" value="NC_016612.1"/>
</dbReference>
<organism evidence="1 2">
    <name type="scientific">Klebsiella michiganensis (strain ATCC 8724 / DSM 4798 / JCM 20051 / NBRC 3318 / NRRL B-199 / KCTC 1686 / BUCSAV 143 / CCM 1901)</name>
    <dbReference type="NCBI Taxonomy" id="1006551"/>
    <lineage>
        <taxon>Bacteria</taxon>
        <taxon>Pseudomonadati</taxon>
        <taxon>Pseudomonadota</taxon>
        <taxon>Gammaproteobacteria</taxon>
        <taxon>Enterobacterales</taxon>
        <taxon>Enterobacteriaceae</taxon>
        <taxon>Klebsiella/Raoultella group</taxon>
        <taxon>Klebsiella</taxon>
    </lineage>
</organism>
<accession>A0A0H3H9J7</accession>
<dbReference type="HOGENOM" id="CLU_090982_2_0_6"/>
<proteinExistence type="predicted"/>
<dbReference type="Pfam" id="PF06353">
    <property type="entry name" value="DUF1062"/>
    <property type="match status" value="1"/>
</dbReference>
<sequence>MKITWNVRPVGYQLISKRCPACHGQQDFTPSGAFRVNSQKKVLDVWSIYKCVRCAYTWNISLFSRLPVSKINPQLYARLIANDKSAVEAYSHDPVVLRRNRAALSGTPDFVVQERWRINLVRASQVRVDVRVTRAFQTSLLSVLRRALRLSGSAIRQRLQSGDIVGITLKELRAPRLRPEGYTLYITREVLLARRPISLNAGSARGRR</sequence>
<dbReference type="PIRSF" id="PIRSF021719">
    <property type="entry name" value="DUF1062"/>
    <property type="match status" value="1"/>
</dbReference>
<gene>
    <name evidence="1" type="ordered locus">KOX_20935</name>
</gene>
<name>A0A0H3H9J7_KLEM8</name>
<dbReference type="InterPro" id="IPR009412">
    <property type="entry name" value="DUF1062"/>
</dbReference>
<dbReference type="AlphaFoldDB" id="A0A0H3H9J7"/>
<dbReference type="KEGG" id="kox:KOX_20935"/>
<dbReference type="Proteomes" id="UP000007843">
    <property type="component" value="Chromosome"/>
</dbReference>
<dbReference type="GeneID" id="66559751"/>
<evidence type="ECO:0008006" key="3">
    <source>
        <dbReference type="Google" id="ProtNLM"/>
    </source>
</evidence>
<evidence type="ECO:0000313" key="1">
    <source>
        <dbReference type="EMBL" id="AEX05907.1"/>
    </source>
</evidence>
<evidence type="ECO:0000313" key="2">
    <source>
        <dbReference type="Proteomes" id="UP000007843"/>
    </source>
</evidence>
<protein>
    <recommendedName>
        <fullName evidence="3">DUF1062 domain-containing protein</fullName>
    </recommendedName>
</protein>
<reference evidence="1 2" key="1">
    <citation type="journal article" date="2012" name="J. Bacteriol.">
        <title>Complete genome sequence of Klebsiella oxytoca KCTC 1686, used in production of 2,3-butanediol.</title>
        <authorList>
            <person name="Shin S.H."/>
            <person name="Kim S."/>
            <person name="Kim J.Y."/>
            <person name="Lee S."/>
            <person name="Um Y."/>
            <person name="Oh M.K."/>
            <person name="Kim Y.R."/>
            <person name="Lee J."/>
            <person name="Yang K.S."/>
        </authorList>
    </citation>
    <scope>NUCLEOTIDE SEQUENCE [LARGE SCALE GENOMIC DNA]</scope>
    <source>
        <strain evidence="2">ATCC 8724 / DSM 4798 / JCM 20051 / NBRC 3318 / NRRL B-199 / KCTC 1686</strain>
    </source>
</reference>